<dbReference type="RefSeq" id="WP_177136212.1">
    <property type="nucleotide sequence ID" value="NZ_VYGV01000012.1"/>
</dbReference>
<evidence type="ECO:0000313" key="2">
    <source>
        <dbReference type="Proteomes" id="UP000545507"/>
    </source>
</evidence>
<proteinExistence type="predicted"/>
<dbReference type="SUPFAM" id="SSF56935">
    <property type="entry name" value="Porins"/>
    <property type="match status" value="1"/>
</dbReference>
<keyword evidence="2" id="KW-1185">Reference proteome</keyword>
<evidence type="ECO:0008006" key="3">
    <source>
        <dbReference type="Google" id="ProtNLM"/>
    </source>
</evidence>
<sequence length="1231" mass="136320">MMNTYTNHIERLLRARCPASAGTGWLRGIALVPLGALFALTPLAASAQVVERAPLAQAAGAPEAGQPQDAAATTTAKPVVRPGQVLSLPGGGRVWATEDPANLSPQMNVSAQGIAGLRDDRLVEGLSFNISNNYASFIERMELLIYSGRDTDLVKPLVRLPVAVSGEGVVQWDGQLPAGHRLRPGDTLVYLVRAYGHGGQADETQARRVRLYTEEEWRSAKEQLISQSNELADGFTLDQRLAREAQLVNGLVKQNIPLSGSIVRIFGQDMPDQASIRINGKSAAIDVNQRFVSEFLLPVGAHALTIDVSGLPGQPVFTRQLDVNISGEYFFMVGMADFYLSKSQVTGNIVPAAAEDGFDQELLKEGRLAFYLKGKIQGKYLFTAQADTEDQELNNLFHDFFKATPQDIFRRLDPDQYYSVYGDDSTSYRDADSAGKLYLRLDWDKNQAVWGNFNTGISGGEFNQYNRTLYGGALKWRSNETTPYDDPRSQLSVFASESQTAKGYSDLLGTGGSLYYLKHTDILRGSEQLRIEVRDTVTGQVVQRGRLVFGTDYEIDYIQGRIILSRPLGRSELDSGFGIVRLSADGDYENHLLVDYEYVPEGMENLVAGGRGQVWAGDHVAVGGTYVTEERAGDDYQLRGADLTLRAGRGTYLKAEVAQSESTQASAHFSDNGGLTYTDRTAEVATEPRSGQAVGVEARINLNELGWTQENVSAGAWYKDREAGYSTARAETGGLRSRESGVETMAEVGTDLDVGARMSRREVEGENRIDQVQLVSNWYLDDKQSLGLEVRQVRSVEASGEFIDPDALADSTGAGVGTATYAGLRYKRKLSGRTEVYGFVQSTLQSDEGLKNDRYGVGATRRFGERSSATGEVSTGTLGLAGKLEGSYYLTPDYNLYSRYTYAHQPGDIFGSEFLEDGAGRTFSVGQRWNAGSGLSLFQEAQLSHRADEDGQGQNLGLDYNVARHWQLGFRYAQSRIEHAEGGETTRRSGTVLASYNDNRTSFTPRLEVRRDRGAQSRDQYLLSVGLKHKFSEDWRTAVRLRTALTQDKLSSVDEARFTEANFGLAYRPAGNNRWAWLGKYTYVYDLGALTQVSPTSGVANNEVDQRAHILANELLYRINPLWEVGGKYAYRQGELREGRNTGAWYKNTRHFAAGQVRMHMLQSWDALVEHRWLKTVQDKNTQSGWLVGVDKQITPYFRLGMGYNFTSFSDDLRHTDYRFKGWYLNAVGVY</sequence>
<dbReference type="AlphaFoldDB" id="A0A7Y8KY74"/>
<name>A0A7Y8KY74_9BURK</name>
<accession>A0A7Y8KY74</accession>
<dbReference type="Proteomes" id="UP000545507">
    <property type="component" value="Unassembled WGS sequence"/>
</dbReference>
<reference evidence="1 2" key="1">
    <citation type="submission" date="2019-09" db="EMBL/GenBank/DDBJ databases">
        <title>Hydrogenophaga aromatica sp. nov., isolated from a para-xylene-degrading enrichment culture.</title>
        <authorList>
            <person name="Tancsics A."/>
            <person name="Banerjee S."/>
        </authorList>
    </citation>
    <scope>NUCLEOTIDE SEQUENCE [LARGE SCALE GENOMIC DNA]</scope>
    <source>
        <strain evidence="1 2">D2P1</strain>
    </source>
</reference>
<gene>
    <name evidence="1" type="ORF">F3K02_13805</name>
</gene>
<organism evidence="1 2">
    <name type="scientific">Hydrogenophaga aromaticivorans</name>
    <dbReference type="NCBI Taxonomy" id="2610898"/>
    <lineage>
        <taxon>Bacteria</taxon>
        <taxon>Pseudomonadati</taxon>
        <taxon>Pseudomonadota</taxon>
        <taxon>Betaproteobacteria</taxon>
        <taxon>Burkholderiales</taxon>
        <taxon>Comamonadaceae</taxon>
        <taxon>Hydrogenophaga</taxon>
    </lineage>
</organism>
<dbReference type="EMBL" id="VYGV01000012">
    <property type="protein sequence ID" value="NWF46317.1"/>
    <property type="molecule type" value="Genomic_DNA"/>
</dbReference>
<protein>
    <recommendedName>
        <fullName evidence="3">TonB-dependent receptor</fullName>
    </recommendedName>
</protein>
<evidence type="ECO:0000313" key="1">
    <source>
        <dbReference type="EMBL" id="NWF46317.1"/>
    </source>
</evidence>
<comment type="caution">
    <text evidence="1">The sequence shown here is derived from an EMBL/GenBank/DDBJ whole genome shotgun (WGS) entry which is preliminary data.</text>
</comment>